<name>A0A4Z0BDB5_9BURK</name>
<evidence type="ECO:0000313" key="3">
    <source>
        <dbReference type="Proteomes" id="UP000297564"/>
    </source>
</evidence>
<dbReference type="Pfam" id="PF02538">
    <property type="entry name" value="Hydantoinase_B"/>
    <property type="match status" value="1"/>
</dbReference>
<feature type="domain" description="Hydantoinase B/oxoprolinase" evidence="1">
    <location>
        <begin position="6"/>
        <end position="109"/>
    </location>
</feature>
<dbReference type="GO" id="GO:0003824">
    <property type="term" value="F:catalytic activity"/>
    <property type="evidence" value="ECO:0007669"/>
    <property type="project" value="InterPro"/>
</dbReference>
<keyword evidence="3" id="KW-1185">Reference proteome</keyword>
<evidence type="ECO:0000259" key="1">
    <source>
        <dbReference type="Pfam" id="PF02538"/>
    </source>
</evidence>
<comment type="caution">
    <text evidence="2">The sequence shown here is derived from an EMBL/GenBank/DDBJ whole genome shotgun (WGS) entry which is preliminary data.</text>
</comment>
<dbReference type="RefSeq" id="WP_135286791.1">
    <property type="nucleotide sequence ID" value="NZ_SMLL01000008.1"/>
</dbReference>
<accession>A0A4Z0BDB5</accession>
<dbReference type="EMBL" id="SMLL01000008">
    <property type="protein sequence ID" value="TFY96780.1"/>
    <property type="molecule type" value="Genomic_DNA"/>
</dbReference>
<gene>
    <name evidence="2" type="ORF">EZ242_19030</name>
</gene>
<dbReference type="InterPro" id="IPR003692">
    <property type="entry name" value="Hydantoinase_B"/>
</dbReference>
<organism evidence="2 3">
    <name type="scientific">Ramlibacter rhizophilus</name>
    <dbReference type="NCBI Taxonomy" id="1781167"/>
    <lineage>
        <taxon>Bacteria</taxon>
        <taxon>Pseudomonadati</taxon>
        <taxon>Pseudomonadota</taxon>
        <taxon>Betaproteobacteria</taxon>
        <taxon>Burkholderiales</taxon>
        <taxon>Comamonadaceae</taxon>
        <taxon>Ramlibacter</taxon>
    </lineage>
</organism>
<sequence>MARIAQAPIRVESVRLRRGSGGEGLHRGGDGVVRIYRLLDGEGLVSYRGERHRTPAQGAAGGEPGACGRACLERADGSVEELPAKARARWAAGDRLVIETAGGGGWGKPRPRGARLA</sequence>
<dbReference type="Proteomes" id="UP000297564">
    <property type="component" value="Unassembled WGS sequence"/>
</dbReference>
<proteinExistence type="predicted"/>
<reference evidence="2 3" key="1">
    <citation type="submission" date="2019-03" db="EMBL/GenBank/DDBJ databases">
        <title>Ramlibacter rhizophilus CCTCC AB2015357, whole genome shotgun sequence.</title>
        <authorList>
            <person name="Zhang X."/>
            <person name="Feng G."/>
            <person name="Zhu H."/>
        </authorList>
    </citation>
    <scope>NUCLEOTIDE SEQUENCE [LARGE SCALE GENOMIC DNA]</scope>
    <source>
        <strain evidence="2 3">CCTCC AB2015357</strain>
    </source>
</reference>
<evidence type="ECO:0000313" key="2">
    <source>
        <dbReference type="EMBL" id="TFY96780.1"/>
    </source>
</evidence>
<dbReference type="OrthoDB" id="8612863at2"/>
<dbReference type="AlphaFoldDB" id="A0A4Z0BDB5"/>
<protein>
    <recommendedName>
        <fullName evidence="1">Hydantoinase B/oxoprolinase domain-containing protein</fullName>
    </recommendedName>
</protein>